<dbReference type="AlphaFoldDB" id="X1US85"/>
<feature type="non-terminal residue" evidence="1">
    <location>
        <position position="1"/>
    </location>
</feature>
<dbReference type="EMBL" id="BARW01043502">
    <property type="protein sequence ID" value="GAJ20363.1"/>
    <property type="molecule type" value="Genomic_DNA"/>
</dbReference>
<feature type="non-terminal residue" evidence="1">
    <location>
        <position position="32"/>
    </location>
</feature>
<proteinExistence type="predicted"/>
<comment type="caution">
    <text evidence="1">The sequence shown here is derived from an EMBL/GenBank/DDBJ whole genome shotgun (WGS) entry which is preliminary data.</text>
</comment>
<reference evidence="1" key="1">
    <citation type="journal article" date="2014" name="Front. Microbiol.">
        <title>High frequency of phylogenetically diverse reductive dehalogenase-homologous genes in deep subseafloor sedimentary metagenomes.</title>
        <authorList>
            <person name="Kawai M."/>
            <person name="Futagami T."/>
            <person name="Toyoda A."/>
            <person name="Takaki Y."/>
            <person name="Nishi S."/>
            <person name="Hori S."/>
            <person name="Arai W."/>
            <person name="Tsubouchi T."/>
            <person name="Morono Y."/>
            <person name="Uchiyama I."/>
            <person name="Ito T."/>
            <person name="Fujiyama A."/>
            <person name="Inagaki F."/>
            <person name="Takami H."/>
        </authorList>
    </citation>
    <scope>NUCLEOTIDE SEQUENCE</scope>
    <source>
        <strain evidence="1">Expedition CK06-06</strain>
    </source>
</reference>
<name>X1US85_9ZZZZ</name>
<organism evidence="1">
    <name type="scientific">marine sediment metagenome</name>
    <dbReference type="NCBI Taxonomy" id="412755"/>
    <lineage>
        <taxon>unclassified sequences</taxon>
        <taxon>metagenomes</taxon>
        <taxon>ecological metagenomes</taxon>
    </lineage>
</organism>
<gene>
    <name evidence="1" type="ORF">S12H4_63661</name>
</gene>
<protein>
    <submittedName>
        <fullName evidence="1">Uncharacterized protein</fullName>
    </submittedName>
</protein>
<accession>X1US85</accession>
<sequence>LAVVLDGQRIIDERQDIIETFNILRERANSGL</sequence>
<evidence type="ECO:0000313" key="1">
    <source>
        <dbReference type="EMBL" id="GAJ20363.1"/>
    </source>
</evidence>